<evidence type="ECO:0000313" key="4">
    <source>
        <dbReference type="Proteomes" id="UP001177140"/>
    </source>
</evidence>
<dbReference type="SMART" id="SM00271">
    <property type="entry name" value="DnaJ"/>
    <property type="match status" value="1"/>
</dbReference>
<dbReference type="SUPFAM" id="SSF46565">
    <property type="entry name" value="Chaperone J-domain"/>
    <property type="match status" value="1"/>
</dbReference>
<keyword evidence="4" id="KW-1185">Reference proteome</keyword>
<dbReference type="InterPro" id="IPR018253">
    <property type="entry name" value="DnaJ_domain_CS"/>
</dbReference>
<organism evidence="3 4">
    <name type="scientific">Papaver nudicaule</name>
    <name type="common">Iceland poppy</name>
    <dbReference type="NCBI Taxonomy" id="74823"/>
    <lineage>
        <taxon>Eukaryota</taxon>
        <taxon>Viridiplantae</taxon>
        <taxon>Streptophyta</taxon>
        <taxon>Embryophyta</taxon>
        <taxon>Tracheophyta</taxon>
        <taxon>Spermatophyta</taxon>
        <taxon>Magnoliopsida</taxon>
        <taxon>Ranunculales</taxon>
        <taxon>Papaveraceae</taxon>
        <taxon>Papaveroideae</taxon>
        <taxon>Papaver</taxon>
    </lineage>
</organism>
<dbReference type="AlphaFoldDB" id="A0AA41UVR9"/>
<gene>
    <name evidence="3" type="ORF">MKW94_008166</name>
</gene>
<evidence type="ECO:0000259" key="2">
    <source>
        <dbReference type="PROSITE" id="PS50076"/>
    </source>
</evidence>
<dbReference type="PRINTS" id="PR00625">
    <property type="entry name" value="JDOMAIN"/>
</dbReference>
<dbReference type="CDD" id="cd06257">
    <property type="entry name" value="DnaJ"/>
    <property type="match status" value="1"/>
</dbReference>
<reference evidence="3" key="1">
    <citation type="submission" date="2022-03" db="EMBL/GenBank/DDBJ databases">
        <title>A functionally conserved STORR gene fusion in Papaver species that diverged 16.8 million years ago.</title>
        <authorList>
            <person name="Catania T."/>
        </authorList>
    </citation>
    <scope>NUCLEOTIDE SEQUENCE</scope>
    <source>
        <strain evidence="3">S-191538</strain>
    </source>
</reference>
<dbReference type="PANTHER" id="PTHR44137:SF57">
    <property type="entry name" value="CHAPERONE DNAJ-DOMAIN PROTEIN"/>
    <property type="match status" value="1"/>
</dbReference>
<feature type="compositionally biased region" description="Low complexity" evidence="1">
    <location>
        <begin position="139"/>
        <end position="155"/>
    </location>
</feature>
<comment type="caution">
    <text evidence="3">The sequence shown here is derived from an EMBL/GenBank/DDBJ whole genome shotgun (WGS) entry which is preliminary data.</text>
</comment>
<sequence>MKEKPQCLKEKAETRFKAQDFAGALKLASAAQGTKDPNLPGIQQYIAAYSVHVAVYESSITTTLAVRVPDWCGVLDISDKSFDTDMIKKQYKRMALLVHPDKNDSVAAESAFKLVQDAFDVLSDPDKRKGFEIERNRSRPQPTSSEPTSSTPRNTKPSVNVDNDDCKAGHSSSYYDDWEAAEDTWLDEEEGYYEYEDIIRGKVRLCPICGYPWYTKTDEKTRCSLLKCKDCDREFVFCF</sequence>
<accession>A0AA41UVR9</accession>
<name>A0AA41UVR9_PAPNU</name>
<dbReference type="PROSITE" id="PS50076">
    <property type="entry name" value="DNAJ_2"/>
    <property type="match status" value="1"/>
</dbReference>
<dbReference type="EMBL" id="JAJJMA010001795">
    <property type="protein sequence ID" value="MCL7021527.1"/>
    <property type="molecule type" value="Genomic_DNA"/>
</dbReference>
<dbReference type="Pfam" id="PF00226">
    <property type="entry name" value="DnaJ"/>
    <property type="match status" value="1"/>
</dbReference>
<dbReference type="InterPro" id="IPR001623">
    <property type="entry name" value="DnaJ_domain"/>
</dbReference>
<dbReference type="Gene3D" id="1.10.287.110">
    <property type="entry name" value="DnaJ domain"/>
    <property type="match status" value="1"/>
</dbReference>
<feature type="region of interest" description="Disordered" evidence="1">
    <location>
        <begin position="130"/>
        <end position="168"/>
    </location>
</feature>
<dbReference type="PROSITE" id="PS00636">
    <property type="entry name" value="DNAJ_1"/>
    <property type="match status" value="1"/>
</dbReference>
<protein>
    <recommendedName>
        <fullName evidence="2">J domain-containing protein</fullName>
    </recommendedName>
</protein>
<evidence type="ECO:0000313" key="3">
    <source>
        <dbReference type="EMBL" id="MCL7021527.1"/>
    </source>
</evidence>
<dbReference type="PANTHER" id="PTHR44137">
    <property type="entry name" value="BNAC03G44070D PROTEIN"/>
    <property type="match status" value="1"/>
</dbReference>
<dbReference type="Proteomes" id="UP001177140">
    <property type="component" value="Unassembled WGS sequence"/>
</dbReference>
<evidence type="ECO:0000256" key="1">
    <source>
        <dbReference type="SAM" id="MobiDB-lite"/>
    </source>
</evidence>
<proteinExistence type="predicted"/>
<dbReference type="InterPro" id="IPR036869">
    <property type="entry name" value="J_dom_sf"/>
</dbReference>
<feature type="domain" description="J" evidence="2">
    <location>
        <begin position="70"/>
        <end position="135"/>
    </location>
</feature>